<proteinExistence type="inferred from homology"/>
<dbReference type="InParanoid" id="G8YHR7"/>
<gene>
    <name evidence="5" type="primary">Piso0_003306</name>
    <name evidence="4" type="ORF">GNLVRS01_PISO0G09422g</name>
    <name evidence="5" type="ORF">GNLVRS01_PISO0H09423g</name>
</gene>
<dbReference type="InterPro" id="IPR002410">
    <property type="entry name" value="Peptidase_S33"/>
</dbReference>
<dbReference type="SUPFAM" id="SSF53474">
    <property type="entry name" value="alpha/beta-Hydrolases"/>
    <property type="match status" value="1"/>
</dbReference>
<keyword evidence="6" id="KW-1185">Reference proteome</keyword>
<dbReference type="Pfam" id="PF00561">
    <property type="entry name" value="Abhydrolase_1"/>
    <property type="match status" value="1"/>
</dbReference>
<sequence length="476" mass="54313">MSGSQIKVIDSFHLKSIVNQRIEVLVPLSHSDKNGEKIRLVANITQKYDPAIHDTDELKDKVILPPNPKIICYIQGGPGFPCPVPLGYSGKDKVLLEKGYQILYMDQRGTGLSTPIDSNFFKHRFSKHPEETDSEYLDRKVKFILNFRADSIVEDLEILREILIGKETKWSLLGQSFGGFCAFTYLSFHPEALQEVLVTGGVPPIGFHPDDVYEATYKRTKERNVHYYDKYPQDVEKVKQISDYLSREHVILPSGGTLSVERFQQLGLNFGATGGTNAIHQIVMKFHYELLTIGYPTLDTLNTVQNSLSFDTNVFYALFQEAIYCSEPGIVSNWSADRLRYKEGNENFNYQIISQSTDPLYFTGEMVYKSNFSDYSELRSFHDLADALHANGNWGKLYDLDKLNKISFSQVPVVAASYFYDQYVDFGLTMAVKDRAFKGNGNLRQYITSDYFHNGVRENPEVVLNRLFDLLDCEVD</sequence>
<dbReference type="InterPro" id="IPR051601">
    <property type="entry name" value="Serine_prot/Carboxylest_S33"/>
</dbReference>
<dbReference type="Proteomes" id="UP000005222">
    <property type="component" value="Chromosome H"/>
</dbReference>
<feature type="domain" description="AB hydrolase-1" evidence="3">
    <location>
        <begin position="93"/>
        <end position="239"/>
    </location>
</feature>
<dbReference type="EMBL" id="FO082052">
    <property type="protein sequence ID" value="CCE80969.1"/>
    <property type="molecule type" value="Genomic_DNA"/>
</dbReference>
<dbReference type="HOGENOM" id="CLU_024518_2_1_1"/>
<dbReference type="OrthoDB" id="1898734at2759"/>
<name>G8YHR7_PICSO</name>
<organism evidence="5 6">
    <name type="scientific">Pichia sorbitophila (strain ATCC MYA-4447 / BCRC 22081 / CBS 7064 / NBRC 10061 / NRRL Y-12695)</name>
    <name type="common">Hybrid yeast</name>
    <dbReference type="NCBI Taxonomy" id="559304"/>
    <lineage>
        <taxon>Eukaryota</taxon>
        <taxon>Fungi</taxon>
        <taxon>Dikarya</taxon>
        <taxon>Ascomycota</taxon>
        <taxon>Saccharomycotina</taxon>
        <taxon>Pichiomycetes</taxon>
        <taxon>Debaryomycetaceae</taxon>
        <taxon>Millerozyma</taxon>
    </lineage>
</organism>
<evidence type="ECO:0000256" key="1">
    <source>
        <dbReference type="ARBA" id="ARBA00010088"/>
    </source>
</evidence>
<dbReference type="InterPro" id="IPR029058">
    <property type="entry name" value="AB_hydrolase_fold"/>
</dbReference>
<protein>
    <submittedName>
        <fullName evidence="5">Piso0_003306 protein</fullName>
    </submittedName>
</protein>
<comment type="similarity">
    <text evidence="1">Belongs to the peptidase S33 family.</text>
</comment>
<reference evidence="5" key="1">
    <citation type="submission" date="2011-10" db="EMBL/GenBank/DDBJ databases">
        <authorList>
            <person name="Genoscope - CEA"/>
        </authorList>
    </citation>
    <scope>NUCLEOTIDE SEQUENCE</scope>
</reference>
<accession>G8YHR7</accession>
<dbReference type="PANTHER" id="PTHR43248:SF2">
    <property type="entry name" value="PROLYL AMINOPEPTIDASE"/>
    <property type="match status" value="1"/>
</dbReference>
<dbReference type="eggNOG" id="ENOG502QSNW">
    <property type="taxonomic scope" value="Eukaryota"/>
</dbReference>
<dbReference type="STRING" id="559304.G8YHR7"/>
<evidence type="ECO:0000313" key="5">
    <source>
        <dbReference type="EMBL" id="CCE80969.1"/>
    </source>
</evidence>
<evidence type="ECO:0000256" key="2">
    <source>
        <dbReference type="ARBA" id="ARBA00022801"/>
    </source>
</evidence>
<dbReference type="AlphaFoldDB" id="G8YHR7"/>
<dbReference type="PRINTS" id="PR00793">
    <property type="entry name" value="PROAMNOPTASE"/>
</dbReference>
<dbReference type="GO" id="GO:0006508">
    <property type="term" value="P:proteolysis"/>
    <property type="evidence" value="ECO:0007669"/>
    <property type="project" value="InterPro"/>
</dbReference>
<reference evidence="6" key="2">
    <citation type="journal article" date="2012" name="G3 (Bethesda)">
        <title>Pichia sorbitophila, an interspecies yeast hybrid reveals early steps of genome resolution following polyploidization.</title>
        <authorList>
            <person name="Leh Louis V."/>
            <person name="Despons L."/>
            <person name="Friedrich A."/>
            <person name="Martin T."/>
            <person name="Durrens P."/>
            <person name="Casaregola S."/>
            <person name="Neuveglise C."/>
            <person name="Fairhead C."/>
            <person name="Marck C."/>
            <person name="Cruz J.A."/>
            <person name="Straub M.L."/>
            <person name="Kugler V."/>
            <person name="Sacerdot C."/>
            <person name="Uzunov Z."/>
            <person name="Thierry A."/>
            <person name="Weiss S."/>
            <person name="Bleykasten C."/>
            <person name="De Montigny J."/>
            <person name="Jacques N."/>
            <person name="Jung P."/>
            <person name="Lemaire M."/>
            <person name="Mallet S."/>
            <person name="Morel G."/>
            <person name="Richard G.F."/>
            <person name="Sarkar A."/>
            <person name="Savel G."/>
            <person name="Schacherer J."/>
            <person name="Seret M.L."/>
            <person name="Talla E."/>
            <person name="Samson G."/>
            <person name="Jubin C."/>
            <person name="Poulain J."/>
            <person name="Vacherie B."/>
            <person name="Barbe V."/>
            <person name="Pelletier E."/>
            <person name="Sherman D.J."/>
            <person name="Westhof E."/>
            <person name="Weissenbach J."/>
            <person name="Baret P.V."/>
            <person name="Wincker P."/>
            <person name="Gaillardin C."/>
            <person name="Dujon B."/>
            <person name="Souciet J.L."/>
        </authorList>
    </citation>
    <scope>NUCLEOTIDE SEQUENCE [LARGE SCALE GENOMIC DNA]</scope>
    <source>
        <strain evidence="6">ATCC MYA-4447 / BCRC 22081 / CBS 7064 / NBRC 10061 / NRRL Y-12695</strain>
    </source>
</reference>
<keyword evidence="2" id="KW-0378">Hydrolase</keyword>
<dbReference type="InterPro" id="IPR000073">
    <property type="entry name" value="AB_hydrolase_1"/>
</dbReference>
<dbReference type="EMBL" id="FO082053">
    <property type="protein sequence ID" value="CCE80204.1"/>
    <property type="molecule type" value="Genomic_DNA"/>
</dbReference>
<evidence type="ECO:0000313" key="4">
    <source>
        <dbReference type="EMBL" id="CCE80204.1"/>
    </source>
</evidence>
<dbReference type="Gene3D" id="3.40.50.1820">
    <property type="entry name" value="alpha/beta hydrolase"/>
    <property type="match status" value="1"/>
</dbReference>
<dbReference type="PANTHER" id="PTHR43248">
    <property type="entry name" value="2-SUCCINYL-6-HYDROXY-2,4-CYCLOHEXADIENE-1-CARBOXYLATE SYNTHASE"/>
    <property type="match status" value="1"/>
</dbReference>
<evidence type="ECO:0000313" key="6">
    <source>
        <dbReference type="Proteomes" id="UP000005222"/>
    </source>
</evidence>
<dbReference type="Proteomes" id="UP000005222">
    <property type="component" value="Chromosome G"/>
</dbReference>
<evidence type="ECO:0000259" key="3">
    <source>
        <dbReference type="Pfam" id="PF00561"/>
    </source>
</evidence>
<dbReference type="GO" id="GO:0008233">
    <property type="term" value="F:peptidase activity"/>
    <property type="evidence" value="ECO:0007669"/>
    <property type="project" value="InterPro"/>
</dbReference>